<proteinExistence type="predicted"/>
<name>A0A0F9MKP9_9ZZZZ</name>
<dbReference type="EMBL" id="LAZR01008654">
    <property type="protein sequence ID" value="KKM77370.1"/>
    <property type="molecule type" value="Genomic_DNA"/>
</dbReference>
<comment type="caution">
    <text evidence="1">The sequence shown here is derived from an EMBL/GenBank/DDBJ whole genome shotgun (WGS) entry which is preliminary data.</text>
</comment>
<accession>A0A0F9MKP9</accession>
<dbReference type="AlphaFoldDB" id="A0A0F9MKP9"/>
<gene>
    <name evidence="1" type="ORF">LCGC14_1370730</name>
</gene>
<sequence length="287" mass="31941">MADPIKRDEVIKDALWHVQALPADGRIGVDLLRRAVRLLNNIIRQDNLRLTGTNRALWALDYASLFLVAKQMVYTVADGLSPAAEDITTIKFRAVGGDDNDVSLVPRAFWDAIVIKVEPGDTTAVYLKMGRIPSDNSWFIHPQPSTVTAPSEVFGSDSKNYQCLLKHTSVAENAPGGGQNHRQFWQQGGKAATASWANETAYTTGEQLAYSFKRPLNDFKSAYDNPDMPLGWENYLTYKLALSMSAGRDTGERTIGVLIGLLKQAERDIFPSRQAKTTTFHNKNLYY</sequence>
<reference evidence="1" key="1">
    <citation type="journal article" date="2015" name="Nature">
        <title>Complex archaea that bridge the gap between prokaryotes and eukaryotes.</title>
        <authorList>
            <person name="Spang A."/>
            <person name="Saw J.H."/>
            <person name="Jorgensen S.L."/>
            <person name="Zaremba-Niedzwiedzka K."/>
            <person name="Martijn J."/>
            <person name="Lind A.E."/>
            <person name="van Eijk R."/>
            <person name="Schleper C."/>
            <person name="Guy L."/>
            <person name="Ettema T.J."/>
        </authorList>
    </citation>
    <scope>NUCLEOTIDE SEQUENCE</scope>
</reference>
<protein>
    <submittedName>
        <fullName evidence="1">Uncharacterized protein</fullName>
    </submittedName>
</protein>
<evidence type="ECO:0000313" key="1">
    <source>
        <dbReference type="EMBL" id="KKM77370.1"/>
    </source>
</evidence>
<organism evidence="1">
    <name type="scientific">marine sediment metagenome</name>
    <dbReference type="NCBI Taxonomy" id="412755"/>
    <lineage>
        <taxon>unclassified sequences</taxon>
        <taxon>metagenomes</taxon>
        <taxon>ecological metagenomes</taxon>
    </lineage>
</organism>